<proteinExistence type="predicted"/>
<organism evidence="1 2">
    <name type="scientific">Thelohanellus kitauei</name>
    <name type="common">Myxosporean</name>
    <dbReference type="NCBI Taxonomy" id="669202"/>
    <lineage>
        <taxon>Eukaryota</taxon>
        <taxon>Metazoa</taxon>
        <taxon>Cnidaria</taxon>
        <taxon>Myxozoa</taxon>
        <taxon>Myxosporea</taxon>
        <taxon>Bivalvulida</taxon>
        <taxon>Platysporina</taxon>
        <taxon>Myxobolidae</taxon>
        <taxon>Thelohanellus</taxon>
    </lineage>
</organism>
<sequence>MVNLMMDDNVFEFRRIARRLESANKVMVKYNLTDDDLVSYDSEGLRNYIQNYIAEDRKILTVRQRFLKERSCKNQLPKSHQNKVKILNQRHQELVRQLREAKYTLKKRQDDITLLMVQFKIEYADGAENEFIS</sequence>
<evidence type="ECO:0000313" key="1">
    <source>
        <dbReference type="EMBL" id="KII69930.1"/>
    </source>
</evidence>
<dbReference type="Proteomes" id="UP000031668">
    <property type="component" value="Unassembled WGS sequence"/>
</dbReference>
<comment type="caution">
    <text evidence="1">The sequence shown here is derived from an EMBL/GenBank/DDBJ whole genome shotgun (WGS) entry which is preliminary data.</text>
</comment>
<dbReference type="EMBL" id="JWZT01002253">
    <property type="protein sequence ID" value="KII69930.1"/>
    <property type="molecule type" value="Genomic_DNA"/>
</dbReference>
<name>A0A0C2N0N0_THEKT</name>
<dbReference type="AlphaFoldDB" id="A0A0C2N0N0"/>
<evidence type="ECO:0000313" key="2">
    <source>
        <dbReference type="Proteomes" id="UP000031668"/>
    </source>
</evidence>
<gene>
    <name evidence="1" type="ORF">RF11_15713</name>
</gene>
<reference evidence="1 2" key="1">
    <citation type="journal article" date="2014" name="Genome Biol. Evol.">
        <title>The genome of the myxosporean Thelohanellus kitauei shows adaptations to nutrient acquisition within its fish host.</title>
        <authorList>
            <person name="Yang Y."/>
            <person name="Xiong J."/>
            <person name="Zhou Z."/>
            <person name="Huo F."/>
            <person name="Miao W."/>
            <person name="Ran C."/>
            <person name="Liu Y."/>
            <person name="Zhang J."/>
            <person name="Feng J."/>
            <person name="Wang M."/>
            <person name="Wang M."/>
            <person name="Wang L."/>
            <person name="Yao B."/>
        </authorList>
    </citation>
    <scope>NUCLEOTIDE SEQUENCE [LARGE SCALE GENOMIC DNA]</scope>
    <source>
        <strain evidence="1">Wuqing</strain>
    </source>
</reference>
<protein>
    <submittedName>
        <fullName evidence="1">Uncharacterized protein</fullName>
    </submittedName>
</protein>
<keyword evidence="2" id="KW-1185">Reference proteome</keyword>
<accession>A0A0C2N0N0</accession>